<dbReference type="InterPro" id="IPR029044">
    <property type="entry name" value="Nucleotide-diphossugar_trans"/>
</dbReference>
<dbReference type="GO" id="GO:0003977">
    <property type="term" value="F:UDP-N-acetylglucosamine diphosphorylase activity"/>
    <property type="evidence" value="ECO:0007669"/>
    <property type="project" value="UniProtKB-EC"/>
</dbReference>
<sequence length="308" mass="35066">MFRFVRSGSNIITLKRVAKFFSQEGSSGIYQTILPALSKFEKAGLEYFYVCSDNNILGRVPDLHMVGCAICKTADCVVKVIEKKMSSEEIGNLKVLDSSKISKQVAEKSHPNNSLKFIFREGKACLQYDSLPYHEIQKSIPFWNPNTRKIIHPIGKNGIKKERFIYDALVHANNFMMWKVSSTSDFSPLKNSEGVDCLSKCVLDFNSFAGDDIREMHYFFYFFTSTAIKDLIVYLLSRVIQLLPLLDKNSNINKKFQQPRIDHRESNEKLEKHFGKGVSKCLGIAATIMSKMGYREGFGLGAMDFKIE</sequence>
<evidence type="ECO:0000313" key="8">
    <source>
        <dbReference type="WBParaSite" id="scf7180000421559.g7212"/>
    </source>
</evidence>
<comment type="pathway">
    <text evidence="1">Nucleotide-sugar biosynthesis; UDP-N-acetyl-alpha-D-glucosamine biosynthesis; UDP-N-acetyl-alpha-D-glucosamine from N-acetyl-alpha-D-glucosamine 1-phosphate: step 1/1.</text>
</comment>
<dbReference type="SUPFAM" id="SSF53448">
    <property type="entry name" value="Nucleotide-diphospho-sugar transferases"/>
    <property type="match status" value="1"/>
</dbReference>
<evidence type="ECO:0000256" key="1">
    <source>
        <dbReference type="ARBA" id="ARBA00005208"/>
    </source>
</evidence>
<dbReference type="PANTHER" id="PTHR11952:SF2">
    <property type="entry name" value="LD24639P"/>
    <property type="match status" value="1"/>
</dbReference>
<evidence type="ECO:0000256" key="4">
    <source>
        <dbReference type="ARBA" id="ARBA00022679"/>
    </source>
</evidence>
<name>A0A915NTC9_9BILA</name>
<reference evidence="8" key="1">
    <citation type="submission" date="2022-11" db="UniProtKB">
        <authorList>
            <consortium name="WormBaseParasite"/>
        </authorList>
    </citation>
    <scope>IDENTIFICATION</scope>
</reference>
<keyword evidence="4" id="KW-0808">Transferase</keyword>
<comment type="catalytic activity">
    <reaction evidence="6">
        <text>N-acetyl-alpha-D-glucosamine 1-phosphate + UTP + H(+) = UDP-N-acetyl-alpha-D-glucosamine + diphosphate</text>
        <dbReference type="Rhea" id="RHEA:13509"/>
        <dbReference type="ChEBI" id="CHEBI:15378"/>
        <dbReference type="ChEBI" id="CHEBI:33019"/>
        <dbReference type="ChEBI" id="CHEBI:46398"/>
        <dbReference type="ChEBI" id="CHEBI:57705"/>
        <dbReference type="ChEBI" id="CHEBI:57776"/>
        <dbReference type="EC" id="2.7.7.23"/>
    </reaction>
</comment>
<dbReference type="Gene3D" id="3.90.550.10">
    <property type="entry name" value="Spore Coat Polysaccharide Biosynthesis Protein SpsA, Chain A"/>
    <property type="match status" value="1"/>
</dbReference>
<dbReference type="InterPro" id="IPR002618">
    <property type="entry name" value="UDPGP_fam"/>
</dbReference>
<evidence type="ECO:0000256" key="6">
    <source>
        <dbReference type="ARBA" id="ARBA00048493"/>
    </source>
</evidence>
<evidence type="ECO:0000256" key="2">
    <source>
        <dbReference type="ARBA" id="ARBA00010401"/>
    </source>
</evidence>
<comment type="similarity">
    <text evidence="2">Belongs to the UDPGP type 1 family.</text>
</comment>
<organism evidence="7 8">
    <name type="scientific">Meloidogyne floridensis</name>
    <dbReference type="NCBI Taxonomy" id="298350"/>
    <lineage>
        <taxon>Eukaryota</taxon>
        <taxon>Metazoa</taxon>
        <taxon>Ecdysozoa</taxon>
        <taxon>Nematoda</taxon>
        <taxon>Chromadorea</taxon>
        <taxon>Rhabditida</taxon>
        <taxon>Tylenchina</taxon>
        <taxon>Tylenchomorpha</taxon>
        <taxon>Tylenchoidea</taxon>
        <taxon>Meloidogynidae</taxon>
        <taxon>Meloidogyninae</taxon>
        <taxon>Meloidogyne</taxon>
    </lineage>
</organism>
<dbReference type="AlphaFoldDB" id="A0A915NTC9"/>
<evidence type="ECO:0000313" key="7">
    <source>
        <dbReference type="Proteomes" id="UP000887560"/>
    </source>
</evidence>
<protein>
    <recommendedName>
        <fullName evidence="3">UDP-N-acetylglucosamine diphosphorylase</fullName>
        <ecNumber evidence="3">2.7.7.23</ecNumber>
    </recommendedName>
</protein>
<keyword evidence="5" id="KW-0548">Nucleotidyltransferase</keyword>
<keyword evidence="7" id="KW-1185">Reference proteome</keyword>
<evidence type="ECO:0000256" key="5">
    <source>
        <dbReference type="ARBA" id="ARBA00022695"/>
    </source>
</evidence>
<dbReference type="PANTHER" id="PTHR11952">
    <property type="entry name" value="UDP- GLUCOSE PYROPHOSPHORYLASE"/>
    <property type="match status" value="1"/>
</dbReference>
<proteinExistence type="inferred from homology"/>
<dbReference type="Pfam" id="PF01704">
    <property type="entry name" value="UDPGP"/>
    <property type="match status" value="1"/>
</dbReference>
<dbReference type="WBParaSite" id="scf7180000421559.g7212">
    <property type="protein sequence ID" value="scf7180000421559.g7212"/>
    <property type="gene ID" value="scf7180000421559.g7212"/>
</dbReference>
<accession>A0A915NTC9</accession>
<dbReference type="InterPro" id="IPR039741">
    <property type="entry name" value="UDP-sugar_pyrophosphorylase"/>
</dbReference>
<dbReference type="Proteomes" id="UP000887560">
    <property type="component" value="Unplaced"/>
</dbReference>
<dbReference type="EC" id="2.7.7.23" evidence="3"/>
<evidence type="ECO:0000256" key="3">
    <source>
        <dbReference type="ARBA" id="ARBA00012457"/>
    </source>
</evidence>